<organism evidence="1 2">
    <name type="scientific">Somion occarium</name>
    <dbReference type="NCBI Taxonomy" id="3059160"/>
    <lineage>
        <taxon>Eukaryota</taxon>
        <taxon>Fungi</taxon>
        <taxon>Dikarya</taxon>
        <taxon>Basidiomycota</taxon>
        <taxon>Agaricomycotina</taxon>
        <taxon>Agaricomycetes</taxon>
        <taxon>Polyporales</taxon>
        <taxon>Cerrenaceae</taxon>
        <taxon>Somion</taxon>
    </lineage>
</organism>
<evidence type="ECO:0008006" key="3">
    <source>
        <dbReference type="Google" id="ProtNLM"/>
    </source>
</evidence>
<dbReference type="EMBL" id="OZ037951">
    <property type="protein sequence ID" value="CAL1714742.1"/>
    <property type="molecule type" value="Genomic_DNA"/>
</dbReference>
<protein>
    <recommendedName>
        <fullName evidence="3">Ribosomal protein/NADH dehydrogenase domain-containing protein</fullName>
    </recommendedName>
</protein>
<proteinExistence type="predicted"/>
<evidence type="ECO:0000313" key="2">
    <source>
        <dbReference type="Proteomes" id="UP001497453"/>
    </source>
</evidence>
<evidence type="ECO:0000313" key="1">
    <source>
        <dbReference type="EMBL" id="CAL1714742.1"/>
    </source>
</evidence>
<dbReference type="Proteomes" id="UP001497453">
    <property type="component" value="Chromosome 8"/>
</dbReference>
<gene>
    <name evidence="1" type="ORF">GFSPODELE1_LOCUS9908</name>
</gene>
<name>A0ABP1E5B8_9APHY</name>
<accession>A0ABP1E5B8</accession>
<keyword evidence="2" id="KW-1185">Reference proteome</keyword>
<reference evidence="2" key="1">
    <citation type="submission" date="2024-04" db="EMBL/GenBank/DDBJ databases">
        <authorList>
            <person name="Shaw F."/>
            <person name="Minotto A."/>
        </authorList>
    </citation>
    <scope>NUCLEOTIDE SEQUENCE [LARGE SCALE GENOMIC DNA]</scope>
</reference>
<sequence>MSDCVQRRGVANSLLELHHGHSSSGNLKFINDRVRCSLKKQNPDVIEVPCVLPPCSLFFSDFRPGSKTQWTDLRASATVVSHLNRSWPPTAFPPPTQLADLTIELHPNVHAGCRAFLTRPLMSVKVDIVDMPLVEDPI</sequence>